<dbReference type="GO" id="GO:0016787">
    <property type="term" value="F:hydrolase activity"/>
    <property type="evidence" value="ECO:0007669"/>
    <property type="project" value="UniProtKB-KW"/>
</dbReference>
<evidence type="ECO:0000256" key="1">
    <source>
        <dbReference type="ARBA" id="ARBA00000553"/>
    </source>
</evidence>
<comment type="catalytic activity">
    <reaction evidence="9">
        <text>S-methyl-5'-thioadenosine + phosphate = 5-(methylsulfanyl)-alpha-D-ribose 1-phosphate + adenine</text>
        <dbReference type="Rhea" id="RHEA:11852"/>
        <dbReference type="ChEBI" id="CHEBI:16708"/>
        <dbReference type="ChEBI" id="CHEBI:17509"/>
        <dbReference type="ChEBI" id="CHEBI:43474"/>
        <dbReference type="ChEBI" id="CHEBI:58533"/>
        <dbReference type="EC" id="2.4.2.28"/>
    </reaction>
    <physiologicalReaction direction="left-to-right" evidence="9">
        <dbReference type="Rhea" id="RHEA:11853"/>
    </physiologicalReaction>
</comment>
<dbReference type="Gene3D" id="3.60.140.10">
    <property type="entry name" value="CNF1/YfiH-like putative cysteine hydrolases"/>
    <property type="match status" value="1"/>
</dbReference>
<proteinExistence type="inferred from homology"/>
<dbReference type="InterPro" id="IPR038371">
    <property type="entry name" value="Cu_polyphenol_OxRdtase_sf"/>
</dbReference>
<accession>A0A850HD40</accession>
<keyword evidence="6" id="KW-0862">Zinc</keyword>
<evidence type="ECO:0000256" key="6">
    <source>
        <dbReference type="ARBA" id="ARBA00022833"/>
    </source>
</evidence>
<dbReference type="CDD" id="cd16833">
    <property type="entry name" value="YfiH"/>
    <property type="match status" value="1"/>
</dbReference>
<keyword evidence="13" id="KW-1185">Reference proteome</keyword>
<evidence type="ECO:0000256" key="7">
    <source>
        <dbReference type="ARBA" id="ARBA00047989"/>
    </source>
</evidence>
<organism evidence="12 13">
    <name type="scientific">Altererythrobacter lutimaris</name>
    <dbReference type="NCBI Taxonomy" id="2743979"/>
    <lineage>
        <taxon>Bacteria</taxon>
        <taxon>Pseudomonadati</taxon>
        <taxon>Pseudomonadota</taxon>
        <taxon>Alphaproteobacteria</taxon>
        <taxon>Sphingomonadales</taxon>
        <taxon>Erythrobacteraceae</taxon>
        <taxon>Altererythrobacter</taxon>
    </lineage>
</organism>
<dbReference type="GO" id="GO:0005507">
    <property type="term" value="F:copper ion binding"/>
    <property type="evidence" value="ECO:0007669"/>
    <property type="project" value="TreeGrafter"/>
</dbReference>
<evidence type="ECO:0000256" key="10">
    <source>
        <dbReference type="RuleBase" id="RU361274"/>
    </source>
</evidence>
<dbReference type="AlphaFoldDB" id="A0A850HD40"/>
<dbReference type="InterPro" id="IPR003730">
    <property type="entry name" value="Cu_polyphenol_OxRdtase"/>
</dbReference>
<dbReference type="EMBL" id="JABWTA010000001">
    <property type="protein sequence ID" value="NVE95490.1"/>
    <property type="molecule type" value="Genomic_DNA"/>
</dbReference>
<comment type="catalytic activity">
    <reaction evidence="1">
        <text>inosine + phosphate = alpha-D-ribose 1-phosphate + hypoxanthine</text>
        <dbReference type="Rhea" id="RHEA:27646"/>
        <dbReference type="ChEBI" id="CHEBI:17368"/>
        <dbReference type="ChEBI" id="CHEBI:17596"/>
        <dbReference type="ChEBI" id="CHEBI:43474"/>
        <dbReference type="ChEBI" id="CHEBI:57720"/>
        <dbReference type="EC" id="2.4.2.1"/>
    </reaction>
    <physiologicalReaction direction="left-to-right" evidence="1">
        <dbReference type="Rhea" id="RHEA:27647"/>
    </physiologicalReaction>
</comment>
<dbReference type="PANTHER" id="PTHR30616:SF2">
    <property type="entry name" value="PURINE NUCLEOSIDE PHOSPHORYLASE LACC1"/>
    <property type="match status" value="1"/>
</dbReference>
<dbReference type="NCBIfam" id="TIGR00726">
    <property type="entry name" value="peptidoglycan editing factor PgeF"/>
    <property type="match status" value="1"/>
</dbReference>
<keyword evidence="4" id="KW-0479">Metal-binding</keyword>
<comment type="caution">
    <text evidence="12">The sequence shown here is derived from an EMBL/GenBank/DDBJ whole genome shotgun (WGS) entry which is preliminary data.</text>
</comment>
<dbReference type="InterPro" id="IPR011324">
    <property type="entry name" value="Cytotoxic_necrot_fac-like_cat"/>
</dbReference>
<comment type="similarity">
    <text evidence="2 10">Belongs to the purine nucleoside phosphorylase YfiH/LACC1 family.</text>
</comment>
<reference evidence="12 13" key="1">
    <citation type="submission" date="2020-06" db="EMBL/GenBank/DDBJ databases">
        <title>Altererythrobacter lutimaris sp. nov., a marine bacterium isolated from a tidal flat.</title>
        <authorList>
            <person name="Kim D."/>
            <person name="Yoo Y."/>
            <person name="Kim J.-J."/>
        </authorList>
    </citation>
    <scope>NUCLEOTIDE SEQUENCE [LARGE SCALE GENOMIC DNA]</scope>
    <source>
        <strain evidence="12 13">JGD-16</strain>
    </source>
</reference>
<dbReference type="Proteomes" id="UP000546031">
    <property type="component" value="Unassembled WGS sequence"/>
</dbReference>
<keyword evidence="5" id="KW-0378">Hydrolase</keyword>
<evidence type="ECO:0000256" key="11">
    <source>
        <dbReference type="SAM" id="MobiDB-lite"/>
    </source>
</evidence>
<comment type="catalytic activity">
    <reaction evidence="8">
        <text>adenosine + phosphate = alpha-D-ribose 1-phosphate + adenine</text>
        <dbReference type="Rhea" id="RHEA:27642"/>
        <dbReference type="ChEBI" id="CHEBI:16335"/>
        <dbReference type="ChEBI" id="CHEBI:16708"/>
        <dbReference type="ChEBI" id="CHEBI:43474"/>
        <dbReference type="ChEBI" id="CHEBI:57720"/>
        <dbReference type="EC" id="2.4.2.1"/>
    </reaction>
    <physiologicalReaction direction="left-to-right" evidence="8">
        <dbReference type="Rhea" id="RHEA:27643"/>
    </physiologicalReaction>
</comment>
<comment type="catalytic activity">
    <reaction evidence="7">
        <text>adenosine + H2O + H(+) = inosine + NH4(+)</text>
        <dbReference type="Rhea" id="RHEA:24408"/>
        <dbReference type="ChEBI" id="CHEBI:15377"/>
        <dbReference type="ChEBI" id="CHEBI:15378"/>
        <dbReference type="ChEBI" id="CHEBI:16335"/>
        <dbReference type="ChEBI" id="CHEBI:17596"/>
        <dbReference type="ChEBI" id="CHEBI:28938"/>
        <dbReference type="EC" id="3.5.4.4"/>
    </reaction>
    <physiologicalReaction direction="left-to-right" evidence="7">
        <dbReference type="Rhea" id="RHEA:24409"/>
    </physiologicalReaction>
</comment>
<protein>
    <recommendedName>
        <fullName evidence="10">Purine nucleoside phosphorylase</fullName>
    </recommendedName>
</protein>
<name>A0A850HD40_9SPHN</name>
<evidence type="ECO:0000256" key="3">
    <source>
        <dbReference type="ARBA" id="ARBA00022679"/>
    </source>
</evidence>
<feature type="region of interest" description="Disordered" evidence="11">
    <location>
        <begin position="1"/>
        <end position="30"/>
    </location>
</feature>
<evidence type="ECO:0000256" key="5">
    <source>
        <dbReference type="ARBA" id="ARBA00022801"/>
    </source>
</evidence>
<evidence type="ECO:0000256" key="4">
    <source>
        <dbReference type="ARBA" id="ARBA00022723"/>
    </source>
</evidence>
<gene>
    <name evidence="12" type="primary">pgeF</name>
    <name evidence="12" type="ORF">HUO12_11320</name>
</gene>
<evidence type="ECO:0000256" key="2">
    <source>
        <dbReference type="ARBA" id="ARBA00007353"/>
    </source>
</evidence>
<sequence>MTQRPEPFQSDVIKTPHGFLTGPQSERKQQDLVGGDMPTVWLKQVHSSDVLHVTRPFPDGERPEVDAMVTTTQDLKLAIVTADCAPVLMEDKTAGVIGAAHAGWRGAHGGVLEKTVHAMIALGATPSNIAAAIGPCIAQKSYEVDEGFRAQFRLEDAQFFANGKPGHFQFDLEGYCAMRLANAGVTRIDCLGVDTYARAEDFFSYRRATHQSAPTDGRQVSVIALSGG</sequence>
<keyword evidence="3" id="KW-0808">Transferase</keyword>
<evidence type="ECO:0000313" key="12">
    <source>
        <dbReference type="EMBL" id="NVE95490.1"/>
    </source>
</evidence>
<evidence type="ECO:0000256" key="9">
    <source>
        <dbReference type="ARBA" id="ARBA00049893"/>
    </source>
</evidence>
<dbReference type="Pfam" id="PF02578">
    <property type="entry name" value="Cu-oxidase_4"/>
    <property type="match status" value="1"/>
</dbReference>
<dbReference type="PANTHER" id="PTHR30616">
    <property type="entry name" value="UNCHARACTERIZED PROTEIN YFIH"/>
    <property type="match status" value="1"/>
</dbReference>
<evidence type="ECO:0000256" key="8">
    <source>
        <dbReference type="ARBA" id="ARBA00048968"/>
    </source>
</evidence>
<dbReference type="RefSeq" id="WP_176273702.1">
    <property type="nucleotide sequence ID" value="NZ_JABWTA010000001.1"/>
</dbReference>
<dbReference type="GO" id="GO:0017061">
    <property type="term" value="F:S-methyl-5-thioadenosine phosphorylase activity"/>
    <property type="evidence" value="ECO:0007669"/>
    <property type="project" value="UniProtKB-EC"/>
</dbReference>
<evidence type="ECO:0000313" key="13">
    <source>
        <dbReference type="Proteomes" id="UP000546031"/>
    </source>
</evidence>
<dbReference type="SUPFAM" id="SSF64438">
    <property type="entry name" value="CNF1/YfiH-like putative cysteine hydrolases"/>
    <property type="match status" value="1"/>
</dbReference>